<organism evidence="2 3">
    <name type="scientific">Kingdonia uniflora</name>
    <dbReference type="NCBI Taxonomy" id="39325"/>
    <lineage>
        <taxon>Eukaryota</taxon>
        <taxon>Viridiplantae</taxon>
        <taxon>Streptophyta</taxon>
        <taxon>Embryophyta</taxon>
        <taxon>Tracheophyta</taxon>
        <taxon>Spermatophyta</taxon>
        <taxon>Magnoliopsida</taxon>
        <taxon>Ranunculales</taxon>
        <taxon>Circaeasteraceae</taxon>
        <taxon>Kingdonia</taxon>
    </lineage>
</organism>
<dbReference type="Proteomes" id="UP000541444">
    <property type="component" value="Unassembled WGS sequence"/>
</dbReference>
<evidence type="ECO:0000313" key="3">
    <source>
        <dbReference type="Proteomes" id="UP000541444"/>
    </source>
</evidence>
<protein>
    <submittedName>
        <fullName evidence="2">Uncharacterized protein</fullName>
    </submittedName>
</protein>
<dbReference type="EMBL" id="JACGCM010001692">
    <property type="protein sequence ID" value="KAF6151417.1"/>
    <property type="molecule type" value="Genomic_DNA"/>
</dbReference>
<comment type="caution">
    <text evidence="2">The sequence shown here is derived from an EMBL/GenBank/DDBJ whole genome shotgun (WGS) entry which is preliminary data.</text>
</comment>
<feature type="non-terminal residue" evidence="2">
    <location>
        <position position="69"/>
    </location>
</feature>
<feature type="compositionally biased region" description="Basic residues" evidence="1">
    <location>
        <begin position="59"/>
        <end position="69"/>
    </location>
</feature>
<keyword evidence="3" id="KW-1185">Reference proteome</keyword>
<proteinExistence type="predicted"/>
<accession>A0A7J7M953</accession>
<evidence type="ECO:0000256" key="1">
    <source>
        <dbReference type="SAM" id="MobiDB-lite"/>
    </source>
</evidence>
<evidence type="ECO:0000313" key="2">
    <source>
        <dbReference type="EMBL" id="KAF6151417.1"/>
    </source>
</evidence>
<sequence>MNSNKIKMPMPEGNPHPSTMPGFRGTRDPERFVTRSRFGKKKKRVKFEDVQPQSIPKPTPRRLQSHLLH</sequence>
<feature type="region of interest" description="Disordered" evidence="1">
    <location>
        <begin position="1"/>
        <end position="69"/>
    </location>
</feature>
<dbReference type="AlphaFoldDB" id="A0A7J7M953"/>
<gene>
    <name evidence="2" type="ORF">GIB67_020641</name>
</gene>
<reference evidence="2 3" key="1">
    <citation type="journal article" date="2020" name="IScience">
        <title>Genome Sequencing of the Endangered Kingdonia uniflora (Circaeasteraceae, Ranunculales) Reveals Potential Mechanisms of Evolutionary Specialization.</title>
        <authorList>
            <person name="Sun Y."/>
            <person name="Deng T."/>
            <person name="Zhang A."/>
            <person name="Moore M.J."/>
            <person name="Landis J.B."/>
            <person name="Lin N."/>
            <person name="Zhang H."/>
            <person name="Zhang X."/>
            <person name="Huang J."/>
            <person name="Zhang X."/>
            <person name="Sun H."/>
            <person name="Wang H."/>
        </authorList>
    </citation>
    <scope>NUCLEOTIDE SEQUENCE [LARGE SCALE GENOMIC DNA]</scope>
    <source>
        <strain evidence="2">TB1705</strain>
        <tissue evidence="2">Leaf</tissue>
    </source>
</reference>
<name>A0A7J7M953_9MAGN</name>